<reference evidence="1 2" key="1">
    <citation type="journal article" date="2017" name="Int. J. Syst. Evol. Microbiol.">
        <title>Marinicauda algicola sp. nov., isolated from a marine red alga Rhodosorus marinus.</title>
        <authorList>
            <person name="Jeong S.E."/>
            <person name="Jeon S.H."/>
            <person name="Chun B.H."/>
            <person name="Kim D.W."/>
            <person name="Jeon C.O."/>
        </authorList>
    </citation>
    <scope>NUCLEOTIDE SEQUENCE [LARGE SCALE GENOMIC DNA]</scope>
    <source>
        <strain evidence="1 2">JCM 31718</strain>
    </source>
</reference>
<dbReference type="RefSeq" id="WP_135997159.1">
    <property type="nucleotide sequence ID" value="NZ_CP071057.1"/>
</dbReference>
<protein>
    <submittedName>
        <fullName evidence="1">Uncharacterized protein</fullName>
    </submittedName>
</protein>
<dbReference type="AlphaFoldDB" id="A0A4V3RXS2"/>
<dbReference type="Proteomes" id="UP000308054">
    <property type="component" value="Unassembled WGS sequence"/>
</dbReference>
<organism evidence="1 2">
    <name type="scientific">Marinicauda algicola</name>
    <dbReference type="NCBI Taxonomy" id="2029849"/>
    <lineage>
        <taxon>Bacteria</taxon>
        <taxon>Pseudomonadati</taxon>
        <taxon>Pseudomonadota</taxon>
        <taxon>Alphaproteobacteria</taxon>
        <taxon>Maricaulales</taxon>
        <taxon>Maricaulaceae</taxon>
        <taxon>Marinicauda</taxon>
    </lineage>
</organism>
<comment type="caution">
    <text evidence="1">The sequence shown here is derived from an EMBL/GenBank/DDBJ whole genome shotgun (WGS) entry which is preliminary data.</text>
</comment>
<evidence type="ECO:0000313" key="1">
    <source>
        <dbReference type="EMBL" id="TGY87589.1"/>
    </source>
</evidence>
<accession>A0A4V3RXS2</accession>
<proteinExistence type="predicted"/>
<dbReference type="EMBL" id="SRXW01000005">
    <property type="protein sequence ID" value="TGY87589.1"/>
    <property type="molecule type" value="Genomic_DNA"/>
</dbReference>
<dbReference type="OrthoDB" id="7627729at2"/>
<name>A0A4V3RXS2_9PROT</name>
<evidence type="ECO:0000313" key="2">
    <source>
        <dbReference type="Proteomes" id="UP000308054"/>
    </source>
</evidence>
<sequence>MSEGPKIDPLATFERAVASMVAFGYVDKGWIASAFGAFLDRQEQKKEKAQKKTGFWKRLGRFFASFVPGLVPPDKPPSERILLGRDPASFKLLKSVLAHVPESGRKRASHGPRQASARPLDELVANADKDDLKLVAKFLHTSGLEDSGFPYRLIGARGDEPAAGKRSAQPAGGADRSAALSTLTGGLLYRFAYDSEGPLNWDDTAKIFRAEGVYRIYICPPEASYVEQRLLLIRLETGGSIIRVAEVRRRSTGYVMRGGYVIPASGVNTVILSSDFSSETIAEIAGALLPAPDRELILPAQTAASASASSFLQEHQLGFYTLVNRGGGEVRGSVLDAPAPASVVGYRLDPSMGSPVADSALGLMTAEQIDALDPRDRVLIASTGHSPSVSIELG</sequence>
<gene>
    <name evidence="1" type="ORF">E5163_14225</name>
</gene>
<keyword evidence="2" id="KW-1185">Reference proteome</keyword>